<protein>
    <submittedName>
        <fullName evidence="2">Toxin Doc</fullName>
    </submittedName>
</protein>
<dbReference type="InterPro" id="IPR006440">
    <property type="entry name" value="Doc"/>
</dbReference>
<comment type="caution">
    <text evidence="2">The sequence shown here is derived from an EMBL/GenBank/DDBJ whole genome shotgun (WGS) entry which is preliminary data.</text>
</comment>
<reference evidence="2 3" key="1">
    <citation type="submission" date="2018-08" db="EMBL/GenBank/DDBJ databases">
        <title>Meiothermus granaticius genome AF-68 sequencing project.</title>
        <authorList>
            <person name="Da Costa M.S."/>
            <person name="Albuquerque L."/>
            <person name="Raposo P."/>
            <person name="Froufe H.J.C."/>
            <person name="Barroso C.S."/>
            <person name="Egas C."/>
        </authorList>
    </citation>
    <scope>NUCLEOTIDE SEQUENCE [LARGE SCALE GENOMIC DNA]</scope>
    <source>
        <strain evidence="2 3">AF-68</strain>
    </source>
</reference>
<keyword evidence="3" id="KW-1185">Reference proteome</keyword>
<dbReference type="InterPro" id="IPR053737">
    <property type="entry name" value="Type_II_TA_Toxin"/>
</dbReference>
<sequence length="111" mass="11590">MPGIKDAGALESAALRPRASAGGQDAYPTFFTKVAAVGFAIAQGHVFSDGNKRTSLATMLWTLRANSYRITPSQDAGTTVMVLVATGNLTIEGLRVALIHWCGLNPGEASL</sequence>
<dbReference type="Proteomes" id="UP000266178">
    <property type="component" value="Unassembled WGS sequence"/>
</dbReference>
<name>A0A399F7N3_9DEIN</name>
<dbReference type="GO" id="GO:0016301">
    <property type="term" value="F:kinase activity"/>
    <property type="evidence" value="ECO:0007669"/>
    <property type="project" value="InterPro"/>
</dbReference>
<dbReference type="Gene3D" id="1.20.120.1870">
    <property type="entry name" value="Fic/DOC protein, Fido domain"/>
    <property type="match status" value="1"/>
</dbReference>
<dbReference type="NCBIfam" id="TIGR01550">
    <property type="entry name" value="DOC_P1"/>
    <property type="match status" value="1"/>
</dbReference>
<dbReference type="PANTHER" id="PTHR39426">
    <property type="entry name" value="HOMOLOGY TO DEATH-ON-CURING PROTEIN OF PHAGE P1"/>
    <property type="match status" value="1"/>
</dbReference>
<dbReference type="AlphaFoldDB" id="A0A399F7N3"/>
<organism evidence="2 3">
    <name type="scientific">Meiothermus granaticius NBRC 107808</name>
    <dbReference type="NCBI Taxonomy" id="1227551"/>
    <lineage>
        <taxon>Bacteria</taxon>
        <taxon>Thermotogati</taxon>
        <taxon>Deinococcota</taxon>
        <taxon>Deinococci</taxon>
        <taxon>Thermales</taxon>
        <taxon>Thermaceae</taxon>
        <taxon>Meiothermus</taxon>
    </lineage>
</organism>
<evidence type="ECO:0000313" key="3">
    <source>
        <dbReference type="Proteomes" id="UP000266178"/>
    </source>
</evidence>
<dbReference type="Pfam" id="PF02661">
    <property type="entry name" value="Fic"/>
    <property type="match status" value="1"/>
</dbReference>
<dbReference type="PANTHER" id="PTHR39426:SF1">
    <property type="entry name" value="HOMOLOGY TO DEATH-ON-CURING PROTEIN OF PHAGE P1"/>
    <property type="match status" value="1"/>
</dbReference>
<evidence type="ECO:0000259" key="1">
    <source>
        <dbReference type="PROSITE" id="PS51459"/>
    </source>
</evidence>
<accession>A0A399F7N3</accession>
<dbReference type="SUPFAM" id="SSF140931">
    <property type="entry name" value="Fic-like"/>
    <property type="match status" value="1"/>
</dbReference>
<gene>
    <name evidence="2" type="primary">doc</name>
    <name evidence="2" type="ORF">Mgrana_01346</name>
</gene>
<dbReference type="InterPro" id="IPR036597">
    <property type="entry name" value="Fido-like_dom_sf"/>
</dbReference>
<dbReference type="InterPro" id="IPR003812">
    <property type="entry name" value="Fido"/>
</dbReference>
<dbReference type="PROSITE" id="PS51459">
    <property type="entry name" value="FIDO"/>
    <property type="match status" value="1"/>
</dbReference>
<proteinExistence type="predicted"/>
<dbReference type="EMBL" id="QWLB01000015">
    <property type="protein sequence ID" value="RIH92684.1"/>
    <property type="molecule type" value="Genomic_DNA"/>
</dbReference>
<evidence type="ECO:0000313" key="2">
    <source>
        <dbReference type="EMBL" id="RIH92684.1"/>
    </source>
</evidence>
<feature type="domain" description="Fido" evidence="1">
    <location>
        <begin position="1"/>
        <end position="104"/>
    </location>
</feature>